<dbReference type="EMBL" id="JARKIB010000320">
    <property type="protein sequence ID" value="KAJ7714740.1"/>
    <property type="molecule type" value="Genomic_DNA"/>
</dbReference>
<name>A0AAD7MF82_9AGAR</name>
<feature type="non-terminal residue" evidence="2">
    <location>
        <position position="557"/>
    </location>
</feature>
<evidence type="ECO:0000313" key="3">
    <source>
        <dbReference type="Proteomes" id="UP001215598"/>
    </source>
</evidence>
<reference evidence="2" key="1">
    <citation type="submission" date="2023-03" db="EMBL/GenBank/DDBJ databases">
        <title>Massive genome expansion in bonnet fungi (Mycena s.s.) driven by repeated elements and novel gene families across ecological guilds.</title>
        <authorList>
            <consortium name="Lawrence Berkeley National Laboratory"/>
            <person name="Harder C.B."/>
            <person name="Miyauchi S."/>
            <person name="Viragh M."/>
            <person name="Kuo A."/>
            <person name="Thoen E."/>
            <person name="Andreopoulos B."/>
            <person name="Lu D."/>
            <person name="Skrede I."/>
            <person name="Drula E."/>
            <person name="Henrissat B."/>
            <person name="Morin E."/>
            <person name="Kohler A."/>
            <person name="Barry K."/>
            <person name="LaButti K."/>
            <person name="Morin E."/>
            <person name="Salamov A."/>
            <person name="Lipzen A."/>
            <person name="Mereny Z."/>
            <person name="Hegedus B."/>
            <person name="Baldrian P."/>
            <person name="Stursova M."/>
            <person name="Weitz H."/>
            <person name="Taylor A."/>
            <person name="Grigoriev I.V."/>
            <person name="Nagy L.G."/>
            <person name="Martin F."/>
            <person name="Kauserud H."/>
        </authorList>
    </citation>
    <scope>NUCLEOTIDE SEQUENCE</scope>
    <source>
        <strain evidence="2">CBHHK182m</strain>
    </source>
</reference>
<keyword evidence="1" id="KW-0732">Signal</keyword>
<gene>
    <name evidence="2" type="ORF">B0H16DRAFT_1435367</name>
</gene>
<feature type="signal peptide" evidence="1">
    <location>
        <begin position="1"/>
        <end position="18"/>
    </location>
</feature>
<evidence type="ECO:0008006" key="4">
    <source>
        <dbReference type="Google" id="ProtNLM"/>
    </source>
</evidence>
<sequence length="557" mass="63085">MLLCRLLVFSMFADHIHTIGVTAAHKKIWLLVQTLIRTFGRRYDIFYALLLELTDTEDPYICDYIAHLLGKLRKSFGDDFRLFFVIDEAQAIFRYHDRAFRDGNGVYYPILREILDGLNGEFRSDEVSFVTAGTQIPKSGFQNSRNVARHRWCSNTGGFDDEDAHHAYVSRFLPPSYLETTAGEAFVRLVWAWCRGRYRFTDTLLATLARDGFRSPHRLLNAYIYAGTDYRLEGKPEFAQLENAEEHADIRIPTIDCNTLESPLCTTSALTLRNVLLHFSVTGRHPQPFDADQIELVDLAFGRFIDDHMSQIVVDEPIWFFNHAHTDPPRASLLDILQLHPVTTSQPLLTSLAIYLTHAFAQGHLVSKVFSFPHSKVPAWAKQKAKVVKLCRLEEKVQHTSADFSSGVLAATSQTFHDLLSWMECEDLPPFCLHPQDGTDLMCILRLVDGTFIRIVLRANATETILRDSALKEVVRHLDDKNLFRRETEDSGDFARALAAFHTLPPPLPKVRRLPVLRIVASFPAPTYVGTATNKNTRGVASLNLGLFKTLSASIPA</sequence>
<dbReference type="Proteomes" id="UP001215598">
    <property type="component" value="Unassembled WGS sequence"/>
</dbReference>
<evidence type="ECO:0000256" key="1">
    <source>
        <dbReference type="SAM" id="SignalP"/>
    </source>
</evidence>
<feature type="chain" id="PRO_5042185921" description="AAA-ATPase-like domain-containing protein" evidence="1">
    <location>
        <begin position="19"/>
        <end position="557"/>
    </location>
</feature>
<keyword evidence="3" id="KW-1185">Reference proteome</keyword>
<protein>
    <recommendedName>
        <fullName evidence="4">AAA-ATPase-like domain-containing protein</fullName>
    </recommendedName>
</protein>
<organism evidence="2 3">
    <name type="scientific">Mycena metata</name>
    <dbReference type="NCBI Taxonomy" id="1033252"/>
    <lineage>
        <taxon>Eukaryota</taxon>
        <taxon>Fungi</taxon>
        <taxon>Dikarya</taxon>
        <taxon>Basidiomycota</taxon>
        <taxon>Agaricomycotina</taxon>
        <taxon>Agaricomycetes</taxon>
        <taxon>Agaricomycetidae</taxon>
        <taxon>Agaricales</taxon>
        <taxon>Marasmiineae</taxon>
        <taxon>Mycenaceae</taxon>
        <taxon>Mycena</taxon>
    </lineage>
</organism>
<accession>A0AAD7MF82</accession>
<comment type="caution">
    <text evidence="2">The sequence shown here is derived from an EMBL/GenBank/DDBJ whole genome shotgun (WGS) entry which is preliminary data.</text>
</comment>
<proteinExistence type="predicted"/>
<evidence type="ECO:0000313" key="2">
    <source>
        <dbReference type="EMBL" id="KAJ7714740.1"/>
    </source>
</evidence>
<dbReference type="AlphaFoldDB" id="A0AAD7MF82"/>